<sequence length="391" mass="45112">MSQELQHKWEPWQLKKAEKNLFKTIHQYCHALNVDAIEEEACYLYLRHRKDIKRYPDMIAAALVYTVLKTSRPGWSILDVASKLMISVSALNTGVQRIKQLMMATQDPMIYQDVTNISTLIHQVNSLIDLSFPKVYSIMWSQQDVPFIPERTRQRFKHLTQGIVLLAHHHGLTDGRHMKLISTASMIIAACAMTGSAYCTNHQYEQLANYMGYSKSWLKKRTSETMKMLLERAQMLFGRYSTKGRSATPRSISLEVLEEIINNDDNTETFLAHVQQSKGVNTTDPPSFKKHEQERKYQDELIKAARDLQSHHNTISNQDGDNNIKPEIKLTAILLEQGVPEEEIRTMKTSDLPFRVLQILRAKPEHDLNDTNLSDKDLTEQEVNEYLIDVL</sequence>
<dbReference type="SUPFAM" id="SSF47954">
    <property type="entry name" value="Cyclin-like"/>
    <property type="match status" value="1"/>
</dbReference>
<reference evidence="1" key="1">
    <citation type="journal article" date="2014" name="Genome Announc.">
        <title>De novo whole-genome sequence and genome annotation of Lichtheimia ramosa.</title>
        <authorList>
            <person name="Linde J."/>
            <person name="Schwartze V."/>
            <person name="Binder U."/>
            <person name="Lass-Florl C."/>
            <person name="Voigt K."/>
            <person name="Horn F."/>
        </authorList>
    </citation>
    <scope>NUCLEOTIDE SEQUENCE</scope>
    <source>
        <strain evidence="1">JMRC FSU:6197</strain>
    </source>
</reference>
<accession>A0A077X447</accession>
<name>A0A077X447_9FUNG</name>
<evidence type="ECO:0000313" key="1">
    <source>
        <dbReference type="EMBL" id="CDS14043.1"/>
    </source>
</evidence>
<dbReference type="AlphaFoldDB" id="A0A077X447"/>
<dbReference type="CDD" id="cd00043">
    <property type="entry name" value="CYCLIN_SF"/>
    <property type="match status" value="1"/>
</dbReference>
<organism evidence="1">
    <name type="scientific">Lichtheimia ramosa</name>
    <dbReference type="NCBI Taxonomy" id="688394"/>
    <lineage>
        <taxon>Eukaryota</taxon>
        <taxon>Fungi</taxon>
        <taxon>Fungi incertae sedis</taxon>
        <taxon>Mucoromycota</taxon>
        <taxon>Mucoromycotina</taxon>
        <taxon>Mucoromycetes</taxon>
        <taxon>Mucorales</taxon>
        <taxon>Lichtheimiaceae</taxon>
        <taxon>Lichtheimia</taxon>
    </lineage>
</organism>
<dbReference type="OrthoDB" id="2263810at2759"/>
<evidence type="ECO:0008006" key="2">
    <source>
        <dbReference type="Google" id="ProtNLM"/>
    </source>
</evidence>
<gene>
    <name evidence="1" type="ORF">LRAMOSA06214</name>
</gene>
<protein>
    <recommendedName>
        <fullName evidence="2">Cyclin-like domain-containing protein</fullName>
    </recommendedName>
</protein>
<dbReference type="EMBL" id="LK023385">
    <property type="protein sequence ID" value="CDS14043.1"/>
    <property type="molecule type" value="Genomic_DNA"/>
</dbReference>
<dbReference type="InterPro" id="IPR036915">
    <property type="entry name" value="Cyclin-like_sf"/>
</dbReference>
<proteinExistence type="predicted"/>